<evidence type="ECO:0000256" key="7">
    <source>
        <dbReference type="PROSITE-ProRule" id="PRU01379"/>
    </source>
</evidence>
<dbReference type="PROSITE" id="PS52035">
    <property type="entry name" value="PEPTIDASE_M14"/>
    <property type="match status" value="1"/>
</dbReference>
<feature type="signal peptide" evidence="9">
    <location>
        <begin position="1"/>
        <end position="35"/>
    </location>
</feature>
<evidence type="ECO:0000256" key="1">
    <source>
        <dbReference type="ARBA" id="ARBA00001947"/>
    </source>
</evidence>
<name>A0ABN2A1N6_9ACTN</name>
<keyword evidence="3" id="KW-0645">Protease</keyword>
<dbReference type="Gene3D" id="3.40.630.10">
    <property type="entry name" value="Zn peptidases"/>
    <property type="match status" value="1"/>
</dbReference>
<gene>
    <name evidence="11" type="ORF">GCM10009802_64380</name>
</gene>
<dbReference type="SMART" id="SM00631">
    <property type="entry name" value="Zn_pept"/>
    <property type="match status" value="1"/>
</dbReference>
<evidence type="ECO:0000313" key="12">
    <source>
        <dbReference type="Proteomes" id="UP001500443"/>
    </source>
</evidence>
<keyword evidence="12" id="KW-1185">Reference proteome</keyword>
<keyword evidence="6" id="KW-0482">Metalloprotease</keyword>
<dbReference type="Pfam" id="PF00246">
    <property type="entry name" value="Peptidase_M14"/>
    <property type="match status" value="1"/>
</dbReference>
<evidence type="ECO:0000256" key="6">
    <source>
        <dbReference type="ARBA" id="ARBA00023049"/>
    </source>
</evidence>
<comment type="caution">
    <text evidence="7">Lacks conserved residue(s) required for the propagation of feature annotation.</text>
</comment>
<reference evidence="11 12" key="1">
    <citation type="journal article" date="2019" name="Int. J. Syst. Evol. Microbiol.">
        <title>The Global Catalogue of Microorganisms (GCM) 10K type strain sequencing project: providing services to taxonomists for standard genome sequencing and annotation.</title>
        <authorList>
            <consortium name="The Broad Institute Genomics Platform"/>
            <consortium name="The Broad Institute Genome Sequencing Center for Infectious Disease"/>
            <person name="Wu L."/>
            <person name="Ma J."/>
        </authorList>
    </citation>
    <scope>NUCLEOTIDE SEQUENCE [LARGE SCALE GENOMIC DNA]</scope>
    <source>
        <strain evidence="11 12">JCM 15481</strain>
    </source>
</reference>
<dbReference type="SUPFAM" id="SSF53187">
    <property type="entry name" value="Zn-dependent exopeptidases"/>
    <property type="match status" value="1"/>
</dbReference>
<feature type="domain" description="Peptidase M14" evidence="10">
    <location>
        <begin position="50"/>
        <end position="331"/>
    </location>
</feature>
<evidence type="ECO:0000256" key="5">
    <source>
        <dbReference type="ARBA" id="ARBA00022833"/>
    </source>
</evidence>
<dbReference type="InterPro" id="IPR000834">
    <property type="entry name" value="Peptidase_M14"/>
</dbReference>
<dbReference type="PANTHER" id="PTHR11705">
    <property type="entry name" value="PROTEASE FAMILY M14 CARBOXYPEPTIDASE A,B"/>
    <property type="match status" value="1"/>
</dbReference>
<sequence length="442" mass="47053">MRVRAPRVAVLRTATLAACAAAVALAPLTGPPAEASNPPRTGFERSGGARWTSEREEERLLAEVAEESPRAAVDRIGTTAQGRPLNLVRIGAPAPPPPSRAARGSVVLLVCGQHGDEPAAREACLTALRDLAYGKDAGTRRLLAGTSVLVVPNANPDGRAAGTRRNADGVDVNRDHVALATAEGRALAAVIRDHRPDVIHDLHEFDAAEPYYVKDVLALWPRNLNTHDAVHREARHLSEDHVRAGVEDAGYSSGVYGIWTDPQTGEPVRQVAGDGQERILRNTAGLKHAAGLLVETRITALTDDERGDPAANRRRRVTSQLTALDATFDYAADHRARLATATAAARRRGLADTGPVFLGGADNEPPAPGQVIDDPPCGYALDAGQYGAVGDELALHGVEVRRRPGGGALVPLRQPMRALVPLLLDQRAPYELTDGRPVERCR</sequence>
<evidence type="ECO:0000259" key="10">
    <source>
        <dbReference type="PROSITE" id="PS52035"/>
    </source>
</evidence>
<dbReference type="CDD" id="cd06242">
    <property type="entry name" value="M14-like"/>
    <property type="match status" value="1"/>
</dbReference>
<evidence type="ECO:0000256" key="3">
    <source>
        <dbReference type="ARBA" id="ARBA00022670"/>
    </source>
</evidence>
<dbReference type="Proteomes" id="UP001500443">
    <property type="component" value="Unassembled WGS sequence"/>
</dbReference>
<comment type="caution">
    <text evidence="11">The sequence shown here is derived from an EMBL/GenBank/DDBJ whole genome shotgun (WGS) entry which is preliminary data.</text>
</comment>
<evidence type="ECO:0000313" key="11">
    <source>
        <dbReference type="EMBL" id="GAA1509495.1"/>
    </source>
</evidence>
<protein>
    <submittedName>
        <fullName evidence="11">DUF2817 domain-containing protein</fullName>
    </submittedName>
</protein>
<proteinExistence type="inferred from homology"/>
<dbReference type="RefSeq" id="WP_344295212.1">
    <property type="nucleotide sequence ID" value="NZ_BAAAPF010000444.1"/>
</dbReference>
<keyword evidence="9" id="KW-0732">Signal</keyword>
<comment type="similarity">
    <text evidence="2 7">Belongs to the peptidase M14 family.</text>
</comment>
<keyword evidence="4" id="KW-0378">Hydrolase</keyword>
<feature type="chain" id="PRO_5046298880" evidence="9">
    <location>
        <begin position="36"/>
        <end position="442"/>
    </location>
</feature>
<organism evidence="11 12">
    <name type="scientific">Streptomyces synnematoformans</name>
    <dbReference type="NCBI Taxonomy" id="415721"/>
    <lineage>
        <taxon>Bacteria</taxon>
        <taxon>Bacillati</taxon>
        <taxon>Actinomycetota</taxon>
        <taxon>Actinomycetes</taxon>
        <taxon>Kitasatosporales</taxon>
        <taxon>Streptomycetaceae</taxon>
        <taxon>Streptomyces</taxon>
    </lineage>
</organism>
<evidence type="ECO:0000256" key="4">
    <source>
        <dbReference type="ARBA" id="ARBA00022801"/>
    </source>
</evidence>
<dbReference type="EMBL" id="BAAAPF010000444">
    <property type="protein sequence ID" value="GAA1509495.1"/>
    <property type="molecule type" value="Genomic_DNA"/>
</dbReference>
<keyword evidence="5" id="KW-0862">Zinc</keyword>
<evidence type="ECO:0000256" key="9">
    <source>
        <dbReference type="SAM" id="SignalP"/>
    </source>
</evidence>
<evidence type="ECO:0000256" key="8">
    <source>
        <dbReference type="SAM" id="MobiDB-lite"/>
    </source>
</evidence>
<accession>A0ABN2A1N6</accession>
<dbReference type="PANTHER" id="PTHR11705:SF143">
    <property type="entry name" value="SLL0236 PROTEIN"/>
    <property type="match status" value="1"/>
</dbReference>
<comment type="cofactor">
    <cofactor evidence="1">
        <name>Zn(2+)</name>
        <dbReference type="ChEBI" id="CHEBI:29105"/>
    </cofactor>
</comment>
<evidence type="ECO:0000256" key="2">
    <source>
        <dbReference type="ARBA" id="ARBA00005988"/>
    </source>
</evidence>
<feature type="region of interest" description="Disordered" evidence="8">
    <location>
        <begin position="29"/>
        <end position="53"/>
    </location>
</feature>